<proteinExistence type="predicted"/>
<dbReference type="InterPro" id="IPR041698">
    <property type="entry name" value="Methyltransf_25"/>
</dbReference>
<dbReference type="EC" id="2.4.2.53" evidence="4"/>
<dbReference type="Pfam" id="PF13649">
    <property type="entry name" value="Methyltransf_25"/>
    <property type="match status" value="1"/>
</dbReference>
<dbReference type="OrthoDB" id="9806525at2"/>
<feature type="region of interest" description="Disordered" evidence="1">
    <location>
        <begin position="231"/>
        <end position="260"/>
    </location>
</feature>
<keyword evidence="5" id="KW-1185">Reference proteome</keyword>
<feature type="domain" description="Methyltransferase" evidence="3">
    <location>
        <begin position="51"/>
        <end position="131"/>
    </location>
</feature>
<dbReference type="PANTHER" id="PTHR48090">
    <property type="entry name" value="UNDECAPRENYL-PHOSPHATE 4-DEOXY-4-FORMAMIDO-L-ARABINOSE TRANSFERASE-RELATED"/>
    <property type="match status" value="1"/>
</dbReference>
<name>A0A1D8AVP6_9BACT</name>
<gene>
    <name evidence="4" type="primary">arnC_3</name>
    <name evidence="4" type="ORF">Verru16b_02043</name>
</gene>
<feature type="domain" description="Glycosyltransferase 2-like" evidence="2">
    <location>
        <begin position="270"/>
        <end position="398"/>
    </location>
</feature>
<dbReference type="PANTHER" id="PTHR48090:SF7">
    <property type="entry name" value="RFBJ PROTEIN"/>
    <property type="match status" value="1"/>
</dbReference>
<dbReference type="KEGG" id="obg:Verru16b_02043"/>
<dbReference type="Gene3D" id="3.90.550.10">
    <property type="entry name" value="Spore Coat Polysaccharide Biosynthesis Protein SpsA, Chain A"/>
    <property type="match status" value="1"/>
</dbReference>
<dbReference type="CDD" id="cd02440">
    <property type="entry name" value="AdoMet_MTases"/>
    <property type="match status" value="1"/>
</dbReference>
<evidence type="ECO:0000313" key="4">
    <source>
        <dbReference type="EMBL" id="AOS44974.1"/>
    </source>
</evidence>
<dbReference type="InterPro" id="IPR050256">
    <property type="entry name" value="Glycosyltransferase_2"/>
</dbReference>
<dbReference type="PATRIC" id="fig|1838286.3.peg.2059"/>
<feature type="compositionally biased region" description="Low complexity" evidence="1">
    <location>
        <begin position="247"/>
        <end position="258"/>
    </location>
</feature>
<dbReference type="EMBL" id="CP016094">
    <property type="protein sequence ID" value="AOS44974.1"/>
    <property type="molecule type" value="Genomic_DNA"/>
</dbReference>
<dbReference type="SUPFAM" id="SSF53448">
    <property type="entry name" value="Nucleotide-diphospho-sugar transferases"/>
    <property type="match status" value="1"/>
</dbReference>
<dbReference type="AlphaFoldDB" id="A0A1D8AVP6"/>
<dbReference type="InterPro" id="IPR001173">
    <property type="entry name" value="Glyco_trans_2-like"/>
</dbReference>
<keyword evidence="4" id="KW-0808">Transferase</keyword>
<evidence type="ECO:0000259" key="3">
    <source>
        <dbReference type="Pfam" id="PF13649"/>
    </source>
</evidence>
<evidence type="ECO:0000313" key="5">
    <source>
        <dbReference type="Proteomes" id="UP000095228"/>
    </source>
</evidence>
<dbReference type="CDD" id="cd04179">
    <property type="entry name" value="DPM_DPG-synthase_like"/>
    <property type="match status" value="1"/>
</dbReference>
<sequence>MTALPEITRQHLDEIQGFYDAAPAASRWASRGYRRLLAHYYNLLIPAEASVLEIGCGAGELLGQLHAARRVGVDLSPRQIEAARARVPGAEFHVQAGEALELAGTFDYIIVSDTLNLAADVQALFARLLPCSHPGTRLAVNFQNSLWRPLFSLAELVGLRGPQPRSSWLASADVVNLLHLGGWTPLASQSRILLPVPVPGLDLVFNRWLAPLLQWFCLTVFIVARPSRLPGDRPGQTPAGQPSQNEGSATGPGPAAAGNREAGTVLPTVSVVIPARNEAGNIEAAIRRTPQMGGGTELIFVEGHSKDNTWAEIQRVAREHPELKIKIMQQPGKGKGDAVRCGFAAATGDILMILDADLTMPPEELPKFYAILASGQAEFANGCRLVYPMDDKAMQFLNLCANKAFGIIFTWLLGQPVKDTLCGTKVLRRAHYDRVAANRAYFGDFDPFGDFDLLFGAARLNLKIADVPIRYKERTYGTTNIQRWKHGWLLLRMVLFAARKLKFV</sequence>
<accession>A0A1D8AVP6</accession>
<dbReference type="InterPro" id="IPR029063">
    <property type="entry name" value="SAM-dependent_MTases_sf"/>
</dbReference>
<dbReference type="Proteomes" id="UP000095228">
    <property type="component" value="Chromosome"/>
</dbReference>
<organism evidence="4 5">
    <name type="scientific">Lacunisphaera limnophila</name>
    <dbReference type="NCBI Taxonomy" id="1838286"/>
    <lineage>
        <taxon>Bacteria</taxon>
        <taxon>Pseudomonadati</taxon>
        <taxon>Verrucomicrobiota</taxon>
        <taxon>Opitutia</taxon>
        <taxon>Opitutales</taxon>
        <taxon>Opitutaceae</taxon>
        <taxon>Lacunisphaera</taxon>
    </lineage>
</organism>
<dbReference type="Pfam" id="PF00535">
    <property type="entry name" value="Glycos_transf_2"/>
    <property type="match status" value="1"/>
</dbReference>
<reference evidence="4 5" key="1">
    <citation type="submission" date="2016-06" db="EMBL/GenBank/DDBJ databases">
        <title>Three novel species with peptidoglycan cell walls form the new genus Lacunisphaera gen. nov. in the family Opitutaceae of the verrucomicrobial subdivision 4.</title>
        <authorList>
            <person name="Rast P."/>
            <person name="Gloeckner I."/>
            <person name="Jogler M."/>
            <person name="Boedeker C."/>
            <person name="Jeske O."/>
            <person name="Wiegand S."/>
            <person name="Reinhardt R."/>
            <person name="Schumann P."/>
            <person name="Rohde M."/>
            <person name="Spring S."/>
            <person name="Gloeckner F.O."/>
            <person name="Jogler C."/>
        </authorList>
    </citation>
    <scope>NUCLEOTIDE SEQUENCE [LARGE SCALE GENOMIC DNA]</scope>
    <source>
        <strain evidence="4 5">IG16b</strain>
    </source>
</reference>
<dbReference type="RefSeq" id="WP_083270259.1">
    <property type="nucleotide sequence ID" value="NZ_CP016094.1"/>
</dbReference>
<dbReference type="InterPro" id="IPR029044">
    <property type="entry name" value="Nucleotide-diphossugar_trans"/>
</dbReference>
<dbReference type="STRING" id="1838286.Verru16b_02043"/>
<evidence type="ECO:0000259" key="2">
    <source>
        <dbReference type="Pfam" id="PF00535"/>
    </source>
</evidence>
<dbReference type="GO" id="GO:0099621">
    <property type="term" value="F:undecaprenyl-phosphate 4-deoxy-4-formamido-L-arabinose transferase activity"/>
    <property type="evidence" value="ECO:0007669"/>
    <property type="project" value="UniProtKB-EC"/>
</dbReference>
<keyword evidence="4" id="KW-0328">Glycosyltransferase</keyword>
<evidence type="ECO:0000256" key="1">
    <source>
        <dbReference type="SAM" id="MobiDB-lite"/>
    </source>
</evidence>
<dbReference type="SUPFAM" id="SSF53335">
    <property type="entry name" value="S-adenosyl-L-methionine-dependent methyltransferases"/>
    <property type="match status" value="1"/>
</dbReference>
<protein>
    <submittedName>
        <fullName evidence="4">Undecaprenyl-phosphate 4-deoxy-4-formamido-L-arabinose transferase</fullName>
        <ecNumber evidence="4">2.4.2.53</ecNumber>
    </submittedName>
</protein>
<dbReference type="Gene3D" id="3.40.50.150">
    <property type="entry name" value="Vaccinia Virus protein VP39"/>
    <property type="match status" value="1"/>
</dbReference>